<keyword evidence="9" id="KW-1185">Reference proteome</keyword>
<dbReference type="Pfam" id="PF02133">
    <property type="entry name" value="Transp_cyt_pur"/>
    <property type="match status" value="1"/>
</dbReference>
<keyword evidence="5 7" id="KW-0472">Membrane</keyword>
<feature type="transmembrane region" description="Helical" evidence="7">
    <location>
        <begin position="215"/>
        <end position="236"/>
    </location>
</feature>
<feature type="transmembrane region" description="Helical" evidence="7">
    <location>
        <begin position="391"/>
        <end position="410"/>
    </location>
</feature>
<feature type="region of interest" description="Disordered" evidence="6">
    <location>
        <begin position="560"/>
        <end position="580"/>
    </location>
</feature>
<feature type="transmembrane region" description="Helical" evidence="7">
    <location>
        <begin position="416"/>
        <end position="440"/>
    </location>
</feature>
<gene>
    <name evidence="8" type="ORF">AAFC00_001002</name>
</gene>
<feature type="transmembrane region" description="Helical" evidence="7">
    <location>
        <begin position="460"/>
        <end position="484"/>
    </location>
</feature>
<evidence type="ECO:0000256" key="4">
    <source>
        <dbReference type="ARBA" id="ARBA00022989"/>
    </source>
</evidence>
<evidence type="ECO:0000256" key="2">
    <source>
        <dbReference type="ARBA" id="ARBA00008974"/>
    </source>
</evidence>
<proteinExistence type="inferred from homology"/>
<dbReference type="PANTHER" id="PTHR30618:SF0">
    <property type="entry name" value="PURINE-URACIL PERMEASE NCS1"/>
    <property type="match status" value="1"/>
</dbReference>
<comment type="subcellular location">
    <subcellularLocation>
        <location evidence="1">Membrane</location>
        <topology evidence="1">Multi-pass membrane protein</topology>
    </subcellularLocation>
</comment>
<dbReference type="CDD" id="cd11482">
    <property type="entry name" value="SLC-NCS1sbd_NRT1-like"/>
    <property type="match status" value="1"/>
</dbReference>
<evidence type="ECO:0000256" key="6">
    <source>
        <dbReference type="SAM" id="MobiDB-lite"/>
    </source>
</evidence>
<feature type="transmembrane region" description="Helical" evidence="7">
    <location>
        <begin position="90"/>
        <end position="115"/>
    </location>
</feature>
<evidence type="ECO:0000256" key="7">
    <source>
        <dbReference type="SAM" id="Phobius"/>
    </source>
</evidence>
<protein>
    <recommendedName>
        <fullName evidence="10">Uridine permease-like protein Fui1</fullName>
    </recommendedName>
</protein>
<name>A0ABR3PMJ9_9PEZI</name>
<dbReference type="EMBL" id="JBFMKM010000003">
    <property type="protein sequence ID" value="KAL1310750.1"/>
    <property type="molecule type" value="Genomic_DNA"/>
</dbReference>
<comment type="caution">
    <text evidence="8">The sequence shown here is derived from an EMBL/GenBank/DDBJ whole genome shotgun (WGS) entry which is preliminary data.</text>
</comment>
<dbReference type="GeneID" id="95974705"/>
<evidence type="ECO:0000313" key="9">
    <source>
        <dbReference type="Proteomes" id="UP001562354"/>
    </source>
</evidence>
<feature type="transmembrane region" description="Helical" evidence="7">
    <location>
        <begin position="504"/>
        <end position="522"/>
    </location>
</feature>
<accession>A0ABR3PMJ9</accession>
<feature type="transmembrane region" description="Helical" evidence="7">
    <location>
        <begin position="258"/>
        <end position="279"/>
    </location>
</feature>
<evidence type="ECO:0008006" key="10">
    <source>
        <dbReference type="Google" id="ProtNLM"/>
    </source>
</evidence>
<evidence type="ECO:0000256" key="3">
    <source>
        <dbReference type="ARBA" id="ARBA00022692"/>
    </source>
</evidence>
<evidence type="ECO:0000313" key="8">
    <source>
        <dbReference type="EMBL" id="KAL1310750.1"/>
    </source>
</evidence>
<evidence type="ECO:0000256" key="1">
    <source>
        <dbReference type="ARBA" id="ARBA00004141"/>
    </source>
</evidence>
<comment type="similarity">
    <text evidence="2">Belongs to the purine-cytosine permease (2.A.39) family.</text>
</comment>
<sequence>MKYIPKVSLPSKQTVKERCTTVSAWRLPKETSTIAPKYVWTNKDMDPVPPEDQTWSMWTWMAYWATDTINLGTWETASSIISIGLTWRDAIPIMVVGTFCVAIPMVLNGAIGAHLHVPFSVIVRSGFGYYFGYFCILSRCILAMFWLGIQGANGALAMQIMIQAIWPSFASYVDGPNNHLDLKASGITSGGMIAYFLFWIIQLPLLLIPPTRLRYLFIVKLIAAPVTAVATMGYMVHKAGGGGAIFNLPSTVPADQKAWAWLSCMSAVTGSWATLACNIPDFSRYAKSRPDGKENKAQYIQLPFLPLIFTVCGVLGIVTTSASKVVYGEFYWNPLNIVEEWLKNGHAGRAAAFFAALSWYIAQVGTNITANSISAANDMCVLFPRYINIRRGCIVAAVISAWVMVPWKILNSASTFLSFMGGYAVFLAPMAGIMAADYWFVKRRHIDVPALYDPYGRYRYWYGINWQAFVAFIVPVTPLLPGLANSINGAYIGTGLVHLYSFDWLFGFVVSIFLYTSLSLLFPHKESLISQSIYSLEVVEGKAASSDRDVEGESVTIHEKNPDSRKGFGNVDAVDLGKDF</sequence>
<feature type="transmembrane region" description="Helical" evidence="7">
    <location>
        <begin position="185"/>
        <end position="208"/>
    </location>
</feature>
<reference evidence="8 9" key="1">
    <citation type="submission" date="2024-07" db="EMBL/GenBank/DDBJ databases">
        <title>Draft sequence of the Neodothiora populina.</title>
        <authorList>
            <person name="Drown D.D."/>
            <person name="Schuette U.S."/>
            <person name="Buechlein A.B."/>
            <person name="Rusch D.R."/>
            <person name="Winton L.W."/>
            <person name="Adams G.A."/>
        </authorList>
    </citation>
    <scope>NUCLEOTIDE SEQUENCE [LARGE SCALE GENOMIC DNA]</scope>
    <source>
        <strain evidence="8 9">CPC 39397</strain>
    </source>
</reference>
<keyword evidence="3 7" id="KW-0812">Transmembrane</keyword>
<feature type="transmembrane region" description="Helical" evidence="7">
    <location>
        <begin position="300"/>
        <end position="327"/>
    </location>
</feature>
<organism evidence="8 9">
    <name type="scientific">Neodothiora populina</name>
    <dbReference type="NCBI Taxonomy" id="2781224"/>
    <lineage>
        <taxon>Eukaryota</taxon>
        <taxon>Fungi</taxon>
        <taxon>Dikarya</taxon>
        <taxon>Ascomycota</taxon>
        <taxon>Pezizomycotina</taxon>
        <taxon>Dothideomycetes</taxon>
        <taxon>Dothideomycetidae</taxon>
        <taxon>Dothideales</taxon>
        <taxon>Dothioraceae</taxon>
        <taxon>Neodothiora</taxon>
    </lineage>
</organism>
<feature type="transmembrane region" description="Helical" evidence="7">
    <location>
        <begin position="127"/>
        <end position="147"/>
    </location>
</feature>
<dbReference type="InterPro" id="IPR045225">
    <property type="entry name" value="Uracil/uridine/allantoin_perm"/>
</dbReference>
<dbReference type="Gene3D" id="1.10.4160.10">
    <property type="entry name" value="Hydantoin permease"/>
    <property type="match status" value="1"/>
</dbReference>
<dbReference type="InterPro" id="IPR001248">
    <property type="entry name" value="Pur-cyt_permease"/>
</dbReference>
<dbReference type="PANTHER" id="PTHR30618">
    <property type="entry name" value="NCS1 FAMILY PURINE/PYRIMIDINE TRANSPORTER"/>
    <property type="match status" value="1"/>
</dbReference>
<feature type="transmembrane region" description="Helical" evidence="7">
    <location>
        <begin position="347"/>
        <end position="370"/>
    </location>
</feature>
<dbReference type="Proteomes" id="UP001562354">
    <property type="component" value="Unassembled WGS sequence"/>
</dbReference>
<keyword evidence="4 7" id="KW-1133">Transmembrane helix</keyword>
<evidence type="ECO:0000256" key="5">
    <source>
        <dbReference type="ARBA" id="ARBA00023136"/>
    </source>
</evidence>
<dbReference type="RefSeq" id="XP_069203599.1">
    <property type="nucleotide sequence ID" value="XM_069340131.1"/>
</dbReference>